<dbReference type="Proteomes" id="UP000757900">
    <property type="component" value="Unassembled WGS sequence"/>
</dbReference>
<evidence type="ECO:0000313" key="2">
    <source>
        <dbReference type="Proteomes" id="UP000757900"/>
    </source>
</evidence>
<gene>
    <name evidence="1" type="primary">traF</name>
    <name evidence="1" type="ORF">HXK00_05740</name>
</gene>
<name>A0A929MTU3_ABIDE</name>
<dbReference type="SUPFAM" id="SSF52833">
    <property type="entry name" value="Thioredoxin-like"/>
    <property type="match status" value="1"/>
</dbReference>
<protein>
    <submittedName>
        <fullName evidence="1">Conjugal transfer protein TraF</fullName>
    </submittedName>
</protein>
<dbReference type="InterPro" id="IPR046698">
    <property type="entry name" value="PedC-like"/>
</dbReference>
<dbReference type="EMBL" id="JABZFV010000136">
    <property type="protein sequence ID" value="MBF0935129.1"/>
    <property type="molecule type" value="Genomic_DNA"/>
</dbReference>
<evidence type="ECO:0000313" key="1">
    <source>
        <dbReference type="EMBL" id="MBF0935129.1"/>
    </source>
</evidence>
<sequence>MNEVANYLEQVKVFQAVSPEEAKALMDAKDGGILFIGRESCPYCRRFVAKLSPLAQEAGLKVAYLHSQNPETLSQVQQLRDQWQVPTVPGFLFSDKEGVHVKCDSSLSPEEILAFVKR</sequence>
<dbReference type="Gene3D" id="3.40.30.10">
    <property type="entry name" value="Glutaredoxin"/>
    <property type="match status" value="1"/>
</dbReference>
<proteinExistence type="predicted"/>
<dbReference type="AlphaFoldDB" id="A0A929MTU3"/>
<comment type="caution">
    <text evidence="1">The sequence shown here is derived from an EMBL/GenBank/DDBJ whole genome shotgun (WGS) entry which is preliminary data.</text>
</comment>
<accession>A0A929MTU3</accession>
<reference evidence="1" key="1">
    <citation type="submission" date="2020-04" db="EMBL/GenBank/DDBJ databases">
        <title>Deep metagenomics examines the oral microbiome during advanced dental caries in children, revealing novel taxa and co-occurrences with host molecules.</title>
        <authorList>
            <person name="Baker J.L."/>
            <person name="Morton J.T."/>
            <person name="Dinis M."/>
            <person name="Alvarez R."/>
            <person name="Tran N.C."/>
            <person name="Knight R."/>
            <person name="Edlund A."/>
        </authorList>
    </citation>
    <scope>NUCLEOTIDE SEQUENCE</scope>
    <source>
        <strain evidence="1">JCVI_23_bin.16</strain>
    </source>
</reference>
<dbReference type="Pfam" id="PF20207">
    <property type="entry name" value="DUF6568"/>
    <property type="match status" value="1"/>
</dbReference>
<dbReference type="RefSeq" id="WP_070755595.1">
    <property type="nucleotide sequence ID" value="NZ_CAJPUI010000001.1"/>
</dbReference>
<organism evidence="1 2">
    <name type="scientific">Abiotrophia defectiva</name>
    <name type="common">Streptococcus defectivus</name>
    <dbReference type="NCBI Taxonomy" id="46125"/>
    <lineage>
        <taxon>Bacteria</taxon>
        <taxon>Bacillati</taxon>
        <taxon>Bacillota</taxon>
        <taxon>Bacilli</taxon>
        <taxon>Lactobacillales</taxon>
        <taxon>Aerococcaceae</taxon>
        <taxon>Abiotrophia</taxon>
    </lineage>
</organism>
<dbReference type="InterPro" id="IPR036249">
    <property type="entry name" value="Thioredoxin-like_sf"/>
</dbReference>